<dbReference type="GO" id="GO:0030145">
    <property type="term" value="F:manganese ion binding"/>
    <property type="evidence" value="ECO:0007669"/>
    <property type="project" value="UniProtKB-UniRule"/>
</dbReference>
<feature type="binding site" evidence="14 15">
    <location>
        <position position="19"/>
    </location>
    <ligand>
        <name>a divalent metal cation</name>
        <dbReference type="ChEBI" id="CHEBI:60240"/>
    </ligand>
</feature>
<proteinExistence type="inferred from homology"/>
<keyword evidence="8 14" id="KW-0963">Cytoplasm</keyword>
<dbReference type="InterPro" id="IPR001352">
    <property type="entry name" value="RNase_HII/HIII"/>
</dbReference>
<keyword evidence="12 14" id="KW-0378">Hydrolase</keyword>
<feature type="domain" description="RNase H type-2" evidence="17">
    <location>
        <begin position="12"/>
        <end position="208"/>
    </location>
</feature>
<evidence type="ECO:0000256" key="4">
    <source>
        <dbReference type="ARBA" id="ARBA00004496"/>
    </source>
</evidence>
<gene>
    <name evidence="14" type="primary">rnhB</name>
    <name evidence="18" type="ORF">EV215_1805</name>
</gene>
<dbReference type="PANTHER" id="PTHR10954">
    <property type="entry name" value="RIBONUCLEASE H2 SUBUNIT A"/>
    <property type="match status" value="1"/>
</dbReference>
<dbReference type="InterPro" id="IPR022898">
    <property type="entry name" value="RNase_HII"/>
</dbReference>
<dbReference type="HAMAP" id="MF_00052_B">
    <property type="entry name" value="RNase_HII_B"/>
    <property type="match status" value="1"/>
</dbReference>
<dbReference type="GO" id="GO:0006298">
    <property type="term" value="P:mismatch repair"/>
    <property type="evidence" value="ECO:0007669"/>
    <property type="project" value="TreeGrafter"/>
</dbReference>
<comment type="similarity">
    <text evidence="5 14 16">Belongs to the RNase HII family.</text>
</comment>
<evidence type="ECO:0000313" key="19">
    <source>
        <dbReference type="Proteomes" id="UP000294678"/>
    </source>
</evidence>
<evidence type="ECO:0000256" key="9">
    <source>
        <dbReference type="ARBA" id="ARBA00022722"/>
    </source>
</evidence>
<evidence type="ECO:0000313" key="18">
    <source>
        <dbReference type="EMBL" id="TDT68084.1"/>
    </source>
</evidence>
<reference evidence="18 19" key="1">
    <citation type="submission" date="2019-03" db="EMBL/GenBank/DDBJ databases">
        <title>Genomic Encyclopedia of Type Strains, Phase IV (KMG-IV): sequencing the most valuable type-strain genomes for metagenomic binning, comparative biology and taxonomic classification.</title>
        <authorList>
            <person name="Goeker M."/>
        </authorList>
    </citation>
    <scope>NUCLEOTIDE SEQUENCE [LARGE SCALE GENOMIC DNA]</scope>
    <source>
        <strain evidence="18 19">DSM 100055</strain>
    </source>
</reference>
<evidence type="ECO:0000259" key="17">
    <source>
        <dbReference type="PROSITE" id="PS51975"/>
    </source>
</evidence>
<dbReference type="InterPro" id="IPR024567">
    <property type="entry name" value="RNase_HII/HIII_dom"/>
</dbReference>
<evidence type="ECO:0000256" key="1">
    <source>
        <dbReference type="ARBA" id="ARBA00000077"/>
    </source>
</evidence>
<evidence type="ECO:0000256" key="14">
    <source>
        <dbReference type="HAMAP-Rule" id="MF_00052"/>
    </source>
</evidence>
<protein>
    <recommendedName>
        <fullName evidence="7 14">Ribonuclease HII</fullName>
        <shortName evidence="14">RNase HII</shortName>
        <ecNumber evidence="6 14">3.1.26.4</ecNumber>
    </recommendedName>
</protein>
<keyword evidence="9 14" id="KW-0540">Nuclease</keyword>
<evidence type="ECO:0000256" key="3">
    <source>
        <dbReference type="ARBA" id="ARBA00004065"/>
    </source>
</evidence>
<feature type="binding site" evidence="14 15">
    <location>
        <position position="18"/>
    </location>
    <ligand>
        <name>a divalent metal cation</name>
        <dbReference type="ChEBI" id="CHEBI:60240"/>
    </ligand>
</feature>
<comment type="subcellular location">
    <subcellularLocation>
        <location evidence="4 14">Cytoplasm</location>
    </subcellularLocation>
</comment>
<evidence type="ECO:0000256" key="12">
    <source>
        <dbReference type="ARBA" id="ARBA00022801"/>
    </source>
</evidence>
<dbReference type="Proteomes" id="UP000294678">
    <property type="component" value="Unassembled WGS sequence"/>
</dbReference>
<dbReference type="GO" id="GO:0004523">
    <property type="term" value="F:RNA-DNA hybrid ribonuclease activity"/>
    <property type="evidence" value="ECO:0007669"/>
    <property type="project" value="UniProtKB-UniRule"/>
</dbReference>
<dbReference type="GO" id="GO:0003723">
    <property type="term" value="F:RNA binding"/>
    <property type="evidence" value="ECO:0007669"/>
    <property type="project" value="UniProtKB-UniRule"/>
</dbReference>
<evidence type="ECO:0000256" key="16">
    <source>
        <dbReference type="RuleBase" id="RU003515"/>
    </source>
</evidence>
<dbReference type="EC" id="3.1.26.4" evidence="6 14"/>
<dbReference type="PANTHER" id="PTHR10954:SF18">
    <property type="entry name" value="RIBONUCLEASE HII"/>
    <property type="match status" value="1"/>
</dbReference>
<feature type="binding site" evidence="14 15">
    <location>
        <position position="110"/>
    </location>
    <ligand>
        <name>a divalent metal cation</name>
        <dbReference type="ChEBI" id="CHEBI:60240"/>
    </ligand>
</feature>
<evidence type="ECO:0000256" key="7">
    <source>
        <dbReference type="ARBA" id="ARBA00019179"/>
    </source>
</evidence>
<accession>A0AA46I5G8</accession>
<dbReference type="GO" id="GO:0032299">
    <property type="term" value="C:ribonuclease H2 complex"/>
    <property type="evidence" value="ECO:0007669"/>
    <property type="project" value="TreeGrafter"/>
</dbReference>
<comment type="function">
    <text evidence="3 14 16">Endonuclease that specifically degrades the RNA of RNA-DNA hybrids.</text>
</comment>
<evidence type="ECO:0000256" key="11">
    <source>
        <dbReference type="ARBA" id="ARBA00022759"/>
    </source>
</evidence>
<keyword evidence="19" id="KW-1185">Reference proteome</keyword>
<dbReference type="PROSITE" id="PS51975">
    <property type="entry name" value="RNASE_H_2"/>
    <property type="match status" value="1"/>
</dbReference>
<evidence type="ECO:0000256" key="15">
    <source>
        <dbReference type="PROSITE-ProRule" id="PRU01319"/>
    </source>
</evidence>
<sequence>MNKLYEFDNNYNYPIGVDEAGRGPLAGPVVAACVRINNYIEEFELINDSKKLTEKKREELFDTILANCEVGIGIVDEKKIDEINILNATFLAMNIALSHIEIKNSIILVDGNKKIKNCNYNQKTIVKGDSKSLAIAAASIIAKVTRDKIMIEEAKKYPIYKFEKHKGYGTKEHRELLLKYGKSPIHRKSFLNKILEKNKNKGEENLKLF</sequence>
<keyword evidence="11 14" id="KW-0255">Endonuclease</keyword>
<dbReference type="NCBIfam" id="NF000595">
    <property type="entry name" value="PRK00015.1-3"/>
    <property type="match status" value="1"/>
</dbReference>
<dbReference type="PROSITE" id="PS51257">
    <property type="entry name" value="PROKAR_LIPOPROTEIN"/>
    <property type="match status" value="1"/>
</dbReference>
<evidence type="ECO:0000256" key="10">
    <source>
        <dbReference type="ARBA" id="ARBA00022723"/>
    </source>
</evidence>
<name>A0AA46I5G8_9FUSO</name>
<dbReference type="GO" id="GO:0043137">
    <property type="term" value="P:DNA replication, removal of RNA primer"/>
    <property type="evidence" value="ECO:0007669"/>
    <property type="project" value="TreeGrafter"/>
</dbReference>
<evidence type="ECO:0000256" key="2">
    <source>
        <dbReference type="ARBA" id="ARBA00001946"/>
    </source>
</evidence>
<evidence type="ECO:0000256" key="13">
    <source>
        <dbReference type="ARBA" id="ARBA00023211"/>
    </source>
</evidence>
<dbReference type="GO" id="GO:0005737">
    <property type="term" value="C:cytoplasm"/>
    <property type="evidence" value="ECO:0007669"/>
    <property type="project" value="UniProtKB-SubCell"/>
</dbReference>
<dbReference type="CDD" id="cd07182">
    <property type="entry name" value="RNase_HII_bacteria_HII_like"/>
    <property type="match status" value="1"/>
</dbReference>
<dbReference type="AlphaFoldDB" id="A0AA46I5G8"/>
<comment type="cofactor">
    <cofactor evidence="14 15">
        <name>Mn(2+)</name>
        <dbReference type="ChEBI" id="CHEBI:29035"/>
    </cofactor>
    <cofactor evidence="14 15">
        <name>Mg(2+)</name>
        <dbReference type="ChEBI" id="CHEBI:18420"/>
    </cofactor>
    <text evidence="14 15">Manganese or magnesium. Binds 1 divalent metal ion per monomer in the absence of substrate. May bind a second metal ion after substrate binding.</text>
</comment>
<dbReference type="SUPFAM" id="SSF53098">
    <property type="entry name" value="Ribonuclease H-like"/>
    <property type="match status" value="1"/>
</dbReference>
<dbReference type="RefSeq" id="WP_134113668.1">
    <property type="nucleotide sequence ID" value="NZ_SOBG01000008.1"/>
</dbReference>
<dbReference type="Gene3D" id="3.30.420.10">
    <property type="entry name" value="Ribonuclease H-like superfamily/Ribonuclease H"/>
    <property type="match status" value="1"/>
</dbReference>
<comment type="caution">
    <text evidence="18">The sequence shown here is derived from an EMBL/GenBank/DDBJ whole genome shotgun (WGS) entry which is preliminary data.</text>
</comment>
<organism evidence="18 19">
    <name type="scientific">Hypnocyclicus thermotrophus</name>
    <dbReference type="NCBI Taxonomy" id="1627895"/>
    <lineage>
        <taxon>Bacteria</taxon>
        <taxon>Fusobacteriati</taxon>
        <taxon>Fusobacteriota</taxon>
        <taxon>Fusobacteriia</taxon>
        <taxon>Fusobacteriales</taxon>
        <taxon>Fusobacteriaceae</taxon>
        <taxon>Hypnocyclicus</taxon>
    </lineage>
</organism>
<evidence type="ECO:0000256" key="5">
    <source>
        <dbReference type="ARBA" id="ARBA00007383"/>
    </source>
</evidence>
<dbReference type="EMBL" id="SOBG01000008">
    <property type="protein sequence ID" value="TDT68084.1"/>
    <property type="molecule type" value="Genomic_DNA"/>
</dbReference>
<dbReference type="Pfam" id="PF01351">
    <property type="entry name" value="RNase_HII"/>
    <property type="match status" value="1"/>
</dbReference>
<comment type="catalytic activity">
    <reaction evidence="1 14 15 16">
        <text>Endonucleolytic cleavage to 5'-phosphomonoester.</text>
        <dbReference type="EC" id="3.1.26.4"/>
    </reaction>
</comment>
<dbReference type="InterPro" id="IPR012337">
    <property type="entry name" value="RNaseH-like_sf"/>
</dbReference>
<comment type="cofactor">
    <cofactor evidence="2">
        <name>Mg(2+)</name>
        <dbReference type="ChEBI" id="CHEBI:18420"/>
    </cofactor>
</comment>
<evidence type="ECO:0000256" key="8">
    <source>
        <dbReference type="ARBA" id="ARBA00022490"/>
    </source>
</evidence>
<evidence type="ECO:0000256" key="6">
    <source>
        <dbReference type="ARBA" id="ARBA00012180"/>
    </source>
</evidence>
<keyword evidence="10 14" id="KW-0479">Metal-binding</keyword>
<dbReference type="InterPro" id="IPR036397">
    <property type="entry name" value="RNaseH_sf"/>
</dbReference>
<keyword evidence="13 14" id="KW-0464">Manganese</keyword>